<evidence type="ECO:0000313" key="1">
    <source>
        <dbReference type="EMBL" id="AOX16836.1"/>
    </source>
</evidence>
<keyword evidence="2" id="KW-1185">Reference proteome</keyword>
<sequence length="175" mass="19123">MTGRSHMLIGAATAIAACAGHWLVFSPATIFAAIFGSLLPDLDTERSMLGCRVRWLSRRFAAAFGHRTVTHSFFVPLVGALMVWHFEGLAALRGFWGAIWLGYASHIAADLPTGGCWALYPLSNRRLAFWPYARTGGIQEAVLLMISLGLLMALAFVWTGQVQHVHLPRNIASMA</sequence>
<dbReference type="KEGG" id="kba:A0U89_06485"/>
<dbReference type="STRING" id="153496.A0U89_06485"/>
<dbReference type="RefSeq" id="WP_070402554.1">
    <property type="nucleotide sequence ID" value="NZ_BJVW01000009.1"/>
</dbReference>
<dbReference type="Pfam" id="PF04307">
    <property type="entry name" value="YdjM"/>
    <property type="match status" value="1"/>
</dbReference>
<name>A0A1D8UT92_9PROT</name>
<dbReference type="PROSITE" id="PS51257">
    <property type="entry name" value="PROKAR_LIPOPROTEIN"/>
    <property type="match status" value="1"/>
</dbReference>
<dbReference type="OrthoDB" id="5459053at2"/>
<dbReference type="Proteomes" id="UP000179145">
    <property type="component" value="Chromosome"/>
</dbReference>
<protein>
    <submittedName>
        <fullName evidence="1">Uncharacterized protein</fullName>
    </submittedName>
</protein>
<accession>A0A1D8UT92</accession>
<reference evidence="1 2" key="1">
    <citation type="journal article" date="2016" name="Microb. Cell Fact.">
        <title>Dissection of exopolysaccharide biosynthesis in Kozakia baliensis.</title>
        <authorList>
            <person name="Brandt J.U."/>
            <person name="Jakob F."/>
            <person name="Behr J."/>
            <person name="Geissler A.J."/>
            <person name="Vogel R.F."/>
        </authorList>
    </citation>
    <scope>NUCLEOTIDE SEQUENCE [LARGE SCALE GENOMIC DNA]</scope>
    <source>
        <strain evidence="1 2">DSM 14400</strain>
    </source>
</reference>
<evidence type="ECO:0000313" key="2">
    <source>
        <dbReference type="Proteomes" id="UP000179145"/>
    </source>
</evidence>
<dbReference type="eggNOG" id="COG1988">
    <property type="taxonomic scope" value="Bacteria"/>
</dbReference>
<gene>
    <name evidence="1" type="ORF">A0U89_06485</name>
</gene>
<proteinExistence type="predicted"/>
<dbReference type="PANTHER" id="PTHR35531:SF1">
    <property type="entry name" value="INNER MEMBRANE PROTEIN YBCI-RELATED"/>
    <property type="match status" value="1"/>
</dbReference>
<organism evidence="1 2">
    <name type="scientific">Kozakia baliensis</name>
    <dbReference type="NCBI Taxonomy" id="153496"/>
    <lineage>
        <taxon>Bacteria</taxon>
        <taxon>Pseudomonadati</taxon>
        <taxon>Pseudomonadota</taxon>
        <taxon>Alphaproteobacteria</taxon>
        <taxon>Acetobacterales</taxon>
        <taxon>Acetobacteraceae</taxon>
        <taxon>Kozakia</taxon>
    </lineage>
</organism>
<dbReference type="InterPro" id="IPR007404">
    <property type="entry name" value="YdjM-like"/>
</dbReference>
<dbReference type="AlphaFoldDB" id="A0A1D8UT92"/>
<dbReference type="EMBL" id="CP014674">
    <property type="protein sequence ID" value="AOX16836.1"/>
    <property type="molecule type" value="Genomic_DNA"/>
</dbReference>
<dbReference type="PANTHER" id="PTHR35531">
    <property type="entry name" value="INNER MEMBRANE PROTEIN YBCI-RELATED"/>
    <property type="match status" value="1"/>
</dbReference>